<keyword evidence="1" id="KW-0472">Membrane</keyword>
<keyword evidence="1" id="KW-0812">Transmembrane</keyword>
<evidence type="ECO:0000313" key="3">
    <source>
        <dbReference type="Proteomes" id="UP000176997"/>
    </source>
</evidence>
<keyword evidence="1" id="KW-1133">Transmembrane helix</keyword>
<name>A0A1G2S8W5_9BACT</name>
<comment type="caution">
    <text evidence="2">The sequence shown here is derived from an EMBL/GenBank/DDBJ whole genome shotgun (WGS) entry which is preliminary data.</text>
</comment>
<protein>
    <submittedName>
        <fullName evidence="2">Uncharacterized protein</fullName>
    </submittedName>
</protein>
<sequence>MGILDDLRAKPERERKQIAVAATVVMWSAIMFVWFTASVLERAPATTQPIGGESPLQAVGSIFGEGIDGIRASVSSARESLSGQKLTP</sequence>
<dbReference type="Proteomes" id="UP000176997">
    <property type="component" value="Unassembled WGS sequence"/>
</dbReference>
<gene>
    <name evidence="2" type="ORF">A2675_01050</name>
</gene>
<organism evidence="2 3">
    <name type="scientific">Candidatus Yonathbacteria bacterium RIFCSPHIGHO2_01_FULL_51_10</name>
    <dbReference type="NCBI Taxonomy" id="1802723"/>
    <lineage>
        <taxon>Bacteria</taxon>
        <taxon>Candidatus Yonathiibacteriota</taxon>
    </lineage>
</organism>
<dbReference type="EMBL" id="MHUS01000015">
    <property type="protein sequence ID" value="OHA81012.1"/>
    <property type="molecule type" value="Genomic_DNA"/>
</dbReference>
<reference evidence="2 3" key="1">
    <citation type="journal article" date="2016" name="Nat. Commun.">
        <title>Thousands of microbial genomes shed light on interconnected biogeochemical processes in an aquifer system.</title>
        <authorList>
            <person name="Anantharaman K."/>
            <person name="Brown C.T."/>
            <person name="Hug L.A."/>
            <person name="Sharon I."/>
            <person name="Castelle C.J."/>
            <person name="Probst A.J."/>
            <person name="Thomas B.C."/>
            <person name="Singh A."/>
            <person name="Wilkins M.J."/>
            <person name="Karaoz U."/>
            <person name="Brodie E.L."/>
            <person name="Williams K.H."/>
            <person name="Hubbard S.S."/>
            <person name="Banfield J.F."/>
        </authorList>
    </citation>
    <scope>NUCLEOTIDE SEQUENCE [LARGE SCALE GENOMIC DNA]</scope>
</reference>
<accession>A0A1G2S8W5</accession>
<feature type="transmembrane region" description="Helical" evidence="1">
    <location>
        <begin position="18"/>
        <end position="40"/>
    </location>
</feature>
<dbReference type="STRING" id="1802723.A2675_01050"/>
<evidence type="ECO:0000256" key="1">
    <source>
        <dbReference type="SAM" id="Phobius"/>
    </source>
</evidence>
<proteinExistence type="predicted"/>
<dbReference type="AlphaFoldDB" id="A0A1G2S8W5"/>
<evidence type="ECO:0000313" key="2">
    <source>
        <dbReference type="EMBL" id="OHA81012.1"/>
    </source>
</evidence>